<dbReference type="Gene3D" id="3.40.50.2000">
    <property type="entry name" value="Glycogen Phosphorylase B"/>
    <property type="match status" value="2"/>
</dbReference>
<organism evidence="2 3">
    <name type="scientific">Heliobacterium modesticaldum (strain ATCC 51547 / Ice1)</name>
    <dbReference type="NCBI Taxonomy" id="498761"/>
    <lineage>
        <taxon>Bacteria</taxon>
        <taxon>Bacillati</taxon>
        <taxon>Bacillota</taxon>
        <taxon>Clostridia</taxon>
        <taxon>Eubacteriales</taxon>
        <taxon>Heliobacteriaceae</taxon>
        <taxon>Heliomicrobium</taxon>
    </lineage>
</organism>
<dbReference type="eggNOG" id="COG0438">
    <property type="taxonomic scope" value="Bacteria"/>
</dbReference>
<name>B0TAT6_HELMI</name>
<keyword evidence="1 2" id="KW-0808">Transferase</keyword>
<dbReference type="Pfam" id="PF13692">
    <property type="entry name" value="Glyco_trans_1_4"/>
    <property type="match status" value="1"/>
</dbReference>
<dbReference type="PANTHER" id="PTHR46401">
    <property type="entry name" value="GLYCOSYLTRANSFERASE WBBK-RELATED"/>
    <property type="match status" value="1"/>
</dbReference>
<dbReference type="GO" id="GO:0009103">
    <property type="term" value="P:lipopolysaccharide biosynthetic process"/>
    <property type="evidence" value="ECO:0007669"/>
    <property type="project" value="TreeGrafter"/>
</dbReference>
<evidence type="ECO:0000256" key="1">
    <source>
        <dbReference type="ARBA" id="ARBA00022679"/>
    </source>
</evidence>
<accession>B0TAT6</accession>
<dbReference type="STRING" id="498761.HM1_0819"/>
<sequence length="258" mass="29571">MMALKPKRMAFDILDDNLGFPGIRPDEKAVLEDRFRELVNKANVVTAVSPYLVEKFSAKFQNDIHLLPNGLDVERFSYRPEYARPIAELNGLERPVIGFIGALTSWIDFELILKMAEHIKTGSIALVGPIYSTAVSQLKGHPRIRFIDSIPYERVPHFLYQFDILLLPRNYEPHSLASDPLKLYEYMATGKPVLSTALPSAMRFQDVIYVGKTHQDILDLLGKIPAHWSSEQSLAEIQRVASMDWHQRAERLLRWIED</sequence>
<dbReference type="SUPFAM" id="SSF53756">
    <property type="entry name" value="UDP-Glycosyltransferase/glycogen phosphorylase"/>
    <property type="match status" value="1"/>
</dbReference>
<dbReference type="Proteomes" id="UP000008550">
    <property type="component" value="Chromosome"/>
</dbReference>
<dbReference type="HOGENOM" id="CLU_1076755_0_0_9"/>
<evidence type="ECO:0000313" key="3">
    <source>
        <dbReference type="Proteomes" id="UP000008550"/>
    </source>
</evidence>
<reference evidence="2 3" key="1">
    <citation type="journal article" date="2008" name="J. Bacteriol.">
        <title>The genome of Heliobacterium modesticaldum, a phototrophic representative of the Firmicutes containing the simplest photosynthetic apparatus.</title>
        <authorList>
            <person name="Sattley W.M."/>
            <person name="Madigan M.T."/>
            <person name="Swingley W.D."/>
            <person name="Cheung P.C."/>
            <person name="Clocksin K.M."/>
            <person name="Conrad A.L."/>
            <person name="Dejesa L.C."/>
            <person name="Honchak B.M."/>
            <person name="Jung D.O."/>
            <person name="Karbach L.E."/>
            <person name="Kurdoglu A."/>
            <person name="Lahiri S."/>
            <person name="Mastrian S.D."/>
            <person name="Page L.E."/>
            <person name="Taylor H.L."/>
            <person name="Wang Z.T."/>
            <person name="Raymond J."/>
            <person name="Chen M."/>
            <person name="Blankenship R.E."/>
            <person name="Touchman J.W."/>
        </authorList>
    </citation>
    <scope>NUCLEOTIDE SEQUENCE [LARGE SCALE GENOMIC DNA]</scope>
    <source>
        <strain evidence="3">ATCC 51547 / Ice1</strain>
    </source>
</reference>
<dbReference type="GO" id="GO:0016757">
    <property type="term" value="F:glycosyltransferase activity"/>
    <property type="evidence" value="ECO:0007669"/>
    <property type="project" value="TreeGrafter"/>
</dbReference>
<dbReference type="AlphaFoldDB" id="B0TAT6"/>
<evidence type="ECO:0000313" key="2">
    <source>
        <dbReference type="EMBL" id="ABZ83738.1"/>
    </source>
</evidence>
<gene>
    <name evidence="2" type="ORF">HM1_0819</name>
</gene>
<dbReference type="PANTHER" id="PTHR46401:SF2">
    <property type="entry name" value="GLYCOSYLTRANSFERASE WBBK-RELATED"/>
    <property type="match status" value="1"/>
</dbReference>
<protein>
    <submittedName>
        <fullName evidence="2">Glycosyl transferase, group 2 family protein, putative</fullName>
    </submittedName>
</protein>
<proteinExistence type="predicted"/>
<keyword evidence="3" id="KW-1185">Reference proteome</keyword>
<dbReference type="EMBL" id="CP000930">
    <property type="protein sequence ID" value="ABZ83738.1"/>
    <property type="molecule type" value="Genomic_DNA"/>
</dbReference>
<dbReference type="KEGG" id="hmo:HM1_0819"/>